<evidence type="ECO:0000313" key="2">
    <source>
        <dbReference type="Proteomes" id="UP000694844"/>
    </source>
</evidence>
<evidence type="ECO:0000259" key="1">
    <source>
        <dbReference type="Pfam" id="PF13847"/>
    </source>
</evidence>
<protein>
    <submittedName>
        <fullName evidence="3">Uncharacterized protein LOC111135612</fullName>
    </submittedName>
</protein>
<dbReference type="RefSeq" id="XP_022341546.1">
    <property type="nucleotide sequence ID" value="XM_022485838.1"/>
</dbReference>
<dbReference type="SUPFAM" id="SSF53335">
    <property type="entry name" value="S-adenosyl-L-methionine-dependent methyltransferases"/>
    <property type="match status" value="1"/>
</dbReference>
<sequence length="286" mass="32380">MSKLVNYDELSKSFDSVREPADAYILKSLMENFTGKCKLGYDIIDLGCGAGNYSKYFLNFEPHSLTLIDASKNILSKAKEKLQAHPSSTQLSFKQVILPDMPYDDNSFDAAMINLLLPHLEENPDGNSFPVILQTLKEVNRILKPGGVLTIRSISITPEQLDAYWFSSLVPQNTKQWHKRLLSFEQLKSSLSEAKFNFKAALHSHTTSYFPEYSDPEGPLNETWKENIGSGVFWETCSEEEIRSMIQNVTRMKTEGTFSEFQTKHDKTNIYGVVNICAAKKGVQQI</sequence>
<dbReference type="AlphaFoldDB" id="A0A8B8ENP4"/>
<dbReference type="OrthoDB" id="8300214at2759"/>
<dbReference type="Pfam" id="PF13847">
    <property type="entry name" value="Methyltransf_31"/>
    <property type="match status" value="1"/>
</dbReference>
<proteinExistence type="predicted"/>
<gene>
    <name evidence="3" type="primary">LOC111135612</name>
</gene>
<dbReference type="GeneID" id="111135612"/>
<dbReference type="Proteomes" id="UP000694844">
    <property type="component" value="Chromosome 5"/>
</dbReference>
<reference evidence="3" key="1">
    <citation type="submission" date="2025-08" db="UniProtKB">
        <authorList>
            <consortium name="RefSeq"/>
        </authorList>
    </citation>
    <scope>IDENTIFICATION</scope>
    <source>
        <tissue evidence="3">Whole sample</tissue>
    </source>
</reference>
<organism evidence="2 3">
    <name type="scientific">Crassostrea virginica</name>
    <name type="common">Eastern oyster</name>
    <dbReference type="NCBI Taxonomy" id="6565"/>
    <lineage>
        <taxon>Eukaryota</taxon>
        <taxon>Metazoa</taxon>
        <taxon>Spiralia</taxon>
        <taxon>Lophotrochozoa</taxon>
        <taxon>Mollusca</taxon>
        <taxon>Bivalvia</taxon>
        <taxon>Autobranchia</taxon>
        <taxon>Pteriomorphia</taxon>
        <taxon>Ostreida</taxon>
        <taxon>Ostreoidea</taxon>
        <taxon>Ostreidae</taxon>
        <taxon>Crassostrea</taxon>
    </lineage>
</organism>
<dbReference type="InterPro" id="IPR025714">
    <property type="entry name" value="Methyltranfer_dom"/>
</dbReference>
<feature type="domain" description="Methyltransferase" evidence="1">
    <location>
        <begin position="40"/>
        <end position="168"/>
    </location>
</feature>
<keyword evidence="2" id="KW-1185">Reference proteome</keyword>
<accession>A0A8B8ENP4</accession>
<dbReference type="CDD" id="cd02440">
    <property type="entry name" value="AdoMet_MTases"/>
    <property type="match status" value="1"/>
</dbReference>
<dbReference type="PANTHER" id="PTHR43591">
    <property type="entry name" value="METHYLTRANSFERASE"/>
    <property type="match status" value="1"/>
</dbReference>
<dbReference type="Gene3D" id="3.40.50.150">
    <property type="entry name" value="Vaccinia Virus protein VP39"/>
    <property type="match status" value="1"/>
</dbReference>
<name>A0A8B8ENP4_CRAVI</name>
<dbReference type="KEGG" id="cvn:111135612"/>
<dbReference type="InterPro" id="IPR029063">
    <property type="entry name" value="SAM-dependent_MTases_sf"/>
</dbReference>
<evidence type="ECO:0000313" key="3">
    <source>
        <dbReference type="RefSeq" id="XP_022341546.1"/>
    </source>
</evidence>